<dbReference type="SMART" id="SM00184">
    <property type="entry name" value="RING"/>
    <property type="match status" value="1"/>
</dbReference>
<dbReference type="KEGG" id="aam:106494245"/>
<dbReference type="SUPFAM" id="SSF57850">
    <property type="entry name" value="RING/U-box"/>
    <property type="match status" value="1"/>
</dbReference>
<keyword evidence="3" id="KW-0862">Zinc</keyword>
<protein>
    <submittedName>
        <fullName evidence="8">RING finger protein 224</fullName>
    </submittedName>
</protein>
<dbReference type="GeneID" id="106494245"/>
<keyword evidence="7" id="KW-1185">Reference proteome</keyword>
<name>A0A8B7JFT3_9AVES</name>
<feature type="region of interest" description="Disordered" evidence="5">
    <location>
        <begin position="76"/>
        <end position="100"/>
    </location>
</feature>
<evidence type="ECO:0000313" key="7">
    <source>
        <dbReference type="Proteomes" id="UP001652627"/>
    </source>
</evidence>
<dbReference type="PROSITE" id="PS00518">
    <property type="entry name" value="ZF_RING_1"/>
    <property type="match status" value="1"/>
</dbReference>
<feature type="compositionally biased region" description="Polar residues" evidence="5">
    <location>
        <begin position="87"/>
        <end position="100"/>
    </location>
</feature>
<dbReference type="PANTHER" id="PTHR47454:SF1">
    <property type="entry name" value="RING FINGER PROTEIN 224"/>
    <property type="match status" value="1"/>
</dbReference>
<dbReference type="PROSITE" id="PS50089">
    <property type="entry name" value="ZF_RING_2"/>
    <property type="match status" value="1"/>
</dbReference>
<organism evidence="7 8">
    <name type="scientific">Apteryx mantelli</name>
    <name type="common">North Island brown kiwi</name>
    <dbReference type="NCBI Taxonomy" id="2696672"/>
    <lineage>
        <taxon>Eukaryota</taxon>
        <taxon>Metazoa</taxon>
        <taxon>Chordata</taxon>
        <taxon>Craniata</taxon>
        <taxon>Vertebrata</taxon>
        <taxon>Euteleostomi</taxon>
        <taxon>Archelosauria</taxon>
        <taxon>Archosauria</taxon>
        <taxon>Dinosauria</taxon>
        <taxon>Saurischia</taxon>
        <taxon>Theropoda</taxon>
        <taxon>Coelurosauria</taxon>
        <taxon>Aves</taxon>
        <taxon>Palaeognathae</taxon>
        <taxon>Apterygiformes</taxon>
        <taxon>Apterygidae</taxon>
        <taxon>Apteryx</taxon>
    </lineage>
</organism>
<evidence type="ECO:0000256" key="3">
    <source>
        <dbReference type="ARBA" id="ARBA00022833"/>
    </source>
</evidence>
<feature type="compositionally biased region" description="Basic and acidic residues" evidence="5">
    <location>
        <begin position="1"/>
        <end position="16"/>
    </location>
</feature>
<gene>
    <name evidence="8" type="primary">RNF224</name>
</gene>
<accession>A0A8B7JFT3</accession>
<evidence type="ECO:0000259" key="6">
    <source>
        <dbReference type="PROSITE" id="PS50089"/>
    </source>
</evidence>
<dbReference type="Gene3D" id="3.30.40.10">
    <property type="entry name" value="Zinc/RING finger domain, C3HC4 (zinc finger)"/>
    <property type="match status" value="1"/>
</dbReference>
<feature type="domain" description="RING-type" evidence="6">
    <location>
        <begin position="256"/>
        <end position="303"/>
    </location>
</feature>
<dbReference type="PANTHER" id="PTHR47454">
    <property type="entry name" value="RING FINGER PROTEIN 224"/>
    <property type="match status" value="1"/>
</dbReference>
<evidence type="ECO:0000256" key="2">
    <source>
        <dbReference type="ARBA" id="ARBA00022771"/>
    </source>
</evidence>
<dbReference type="CDD" id="cd16565">
    <property type="entry name" value="RING-HC_RNF224"/>
    <property type="match status" value="1"/>
</dbReference>
<dbReference type="AlphaFoldDB" id="A0A8B7JFT3"/>
<dbReference type="InterPro" id="IPR017907">
    <property type="entry name" value="Znf_RING_CS"/>
</dbReference>
<dbReference type="InterPro" id="IPR001841">
    <property type="entry name" value="Znf_RING"/>
</dbReference>
<dbReference type="InterPro" id="IPR013083">
    <property type="entry name" value="Znf_RING/FYVE/PHD"/>
</dbReference>
<evidence type="ECO:0000256" key="5">
    <source>
        <dbReference type="SAM" id="MobiDB-lite"/>
    </source>
</evidence>
<keyword evidence="1" id="KW-0479">Metal-binding</keyword>
<dbReference type="InterPro" id="IPR027370">
    <property type="entry name" value="Znf-RING_euk"/>
</dbReference>
<sequence>MLPMGRREGDRKDRQTKCGRVPGTAPGQHLTARVQVSKVWVLGNHRPASFPPPGLTRLGGALSGSTSPHTGLRLGSEPGSAWPQHRAGTQHQKWSSPGASSFKQFPKQIPSVNFLQQLGKEQGKRGARLPLCSLLGQPLSSFSAEVGTPELEQACCCPCGAVHPTAGWLCCEVIVCVSKCVCCRNCLCLHTGGQDRGLERMCVLADDFSALQIKLQTSPPLPSMSQAGGSACAEDTGPGTEVHSRTLSRGSHRIDCIICYSSYDLCSRLPRRLYCGHTFCQACLKRLDAIANEQRWIPCPQCRQNTPTPRGGVAMLDLDLATFLAVKADKEHPRVAGRPEPDLATKGSCKEKVVTQQPSGLCQDPVPQAPFPQSDCCQRCLCCGVTAAFES</sequence>
<evidence type="ECO:0000313" key="8">
    <source>
        <dbReference type="RefSeq" id="XP_013809926.2"/>
    </source>
</evidence>
<dbReference type="RefSeq" id="XP_013809926.2">
    <property type="nucleotide sequence ID" value="XM_013954472.2"/>
</dbReference>
<dbReference type="Proteomes" id="UP001652627">
    <property type="component" value="Chromosome 21"/>
</dbReference>
<keyword evidence="2 4" id="KW-0863">Zinc-finger</keyword>
<reference evidence="8" key="1">
    <citation type="submission" date="2025-08" db="UniProtKB">
        <authorList>
            <consortium name="RefSeq"/>
        </authorList>
    </citation>
    <scope>IDENTIFICATION</scope>
    <source>
        <tissue evidence="8">Blood</tissue>
    </source>
</reference>
<feature type="region of interest" description="Disordered" evidence="5">
    <location>
        <begin position="1"/>
        <end position="27"/>
    </location>
</feature>
<dbReference type="OrthoDB" id="252722at2759"/>
<evidence type="ECO:0000256" key="4">
    <source>
        <dbReference type="PROSITE-ProRule" id="PRU00175"/>
    </source>
</evidence>
<dbReference type="InterPro" id="IPR053122">
    <property type="entry name" value="RING_finger_domain"/>
</dbReference>
<evidence type="ECO:0000256" key="1">
    <source>
        <dbReference type="ARBA" id="ARBA00022723"/>
    </source>
</evidence>
<dbReference type="Pfam" id="PF13445">
    <property type="entry name" value="zf-RING_UBOX"/>
    <property type="match status" value="1"/>
</dbReference>
<dbReference type="GO" id="GO:0008270">
    <property type="term" value="F:zinc ion binding"/>
    <property type="evidence" value="ECO:0007669"/>
    <property type="project" value="UniProtKB-KW"/>
</dbReference>
<proteinExistence type="predicted"/>
<dbReference type="CTD" id="643596"/>